<name>A0A9E9C6Y4_9CYAN</name>
<dbReference type="Gene3D" id="3.40.50.300">
    <property type="entry name" value="P-loop containing nucleotide triphosphate hydrolases"/>
    <property type="match status" value="1"/>
</dbReference>
<organism evidence="2 3">
    <name type="scientific">Thermocoleostomius sinensis A174</name>
    <dbReference type="NCBI Taxonomy" id="2016057"/>
    <lineage>
        <taxon>Bacteria</taxon>
        <taxon>Bacillati</taxon>
        <taxon>Cyanobacteriota</taxon>
        <taxon>Cyanophyceae</taxon>
        <taxon>Oculatellales</taxon>
        <taxon>Oculatellaceae</taxon>
        <taxon>Thermocoleostomius</taxon>
    </lineage>
</organism>
<proteinExistence type="predicted"/>
<evidence type="ECO:0000313" key="2">
    <source>
        <dbReference type="EMBL" id="WAL62761.1"/>
    </source>
</evidence>
<keyword evidence="3" id="KW-1185">Reference proteome</keyword>
<dbReference type="InterPro" id="IPR027417">
    <property type="entry name" value="P-loop_NTPase"/>
</dbReference>
<evidence type="ECO:0000259" key="1">
    <source>
        <dbReference type="Pfam" id="PF00685"/>
    </source>
</evidence>
<feature type="domain" description="Sulfotransferase" evidence="1">
    <location>
        <begin position="35"/>
        <end position="224"/>
    </location>
</feature>
<gene>
    <name evidence="2" type="ORF">OXH18_12440</name>
</gene>
<protein>
    <submittedName>
        <fullName evidence="2">Sulfotransferase domain-containing protein</fullName>
    </submittedName>
</protein>
<dbReference type="RefSeq" id="WP_268613098.1">
    <property type="nucleotide sequence ID" value="NZ_CP113797.1"/>
</dbReference>
<reference evidence="2" key="1">
    <citation type="submission" date="2022-12" db="EMBL/GenBank/DDBJ databases">
        <title>Polyphasic identification of a Novel Hot-Spring Cyanobacterium Ocullathermofonsia sinensis gen nov. sp. nov. and Genomic Insights on its Adaptations to the Thermal Habitat.</title>
        <authorList>
            <person name="Daroch M."/>
            <person name="Tang J."/>
            <person name="Jiang Y."/>
        </authorList>
    </citation>
    <scope>NUCLEOTIDE SEQUENCE</scope>
    <source>
        <strain evidence="2">PKUAC-SCTA174</strain>
    </source>
</reference>
<sequence length="237" mass="27209">MPGLVKWNDIVSVQALCGIMNTPAHIRWKIGSAPNHAIVRSHLMHCNVILNILKEFDSKILFIYRDLRDVAVSHARWVMKEERIFLHKVYKQQKDFDDHLMSSILGVPVGSPFGSNVSQPDIGQDFARWKGWIYEPTALAVKFEDLVGERGESSEEIRLQTIEKIANFLELNLTPQQIDKRFSSHMMNPAESHTFVKGGQGRRGGWRAKFNPQHKEAFKRVAGDVLIELGYEQDMNW</sequence>
<dbReference type="InterPro" id="IPR000863">
    <property type="entry name" value="Sulfotransferase_dom"/>
</dbReference>
<dbReference type="SUPFAM" id="SSF52540">
    <property type="entry name" value="P-loop containing nucleoside triphosphate hydrolases"/>
    <property type="match status" value="1"/>
</dbReference>
<dbReference type="EMBL" id="CP113797">
    <property type="protein sequence ID" value="WAL62761.1"/>
    <property type="molecule type" value="Genomic_DNA"/>
</dbReference>
<dbReference type="GO" id="GO:0008146">
    <property type="term" value="F:sulfotransferase activity"/>
    <property type="evidence" value="ECO:0007669"/>
    <property type="project" value="InterPro"/>
</dbReference>
<evidence type="ECO:0000313" key="3">
    <source>
        <dbReference type="Proteomes" id="UP001163152"/>
    </source>
</evidence>
<dbReference type="Pfam" id="PF00685">
    <property type="entry name" value="Sulfotransfer_1"/>
    <property type="match status" value="1"/>
</dbReference>
<accession>A0A9E9C6Y4</accession>
<dbReference type="Proteomes" id="UP001163152">
    <property type="component" value="Chromosome"/>
</dbReference>
<dbReference type="KEGG" id="tsin:OXH18_12440"/>
<dbReference type="AlphaFoldDB" id="A0A9E9C6Y4"/>